<keyword evidence="1" id="KW-0560">Oxidoreductase</keyword>
<evidence type="ECO:0000313" key="3">
    <source>
        <dbReference type="EMBL" id="AGF72157.1"/>
    </source>
</evidence>
<keyword evidence="4" id="KW-1185">Reference proteome</keyword>
<dbReference type="InterPro" id="IPR019945">
    <property type="entry name" value="F420_G6P_DH-rel"/>
</dbReference>
<dbReference type="OrthoDB" id="180193at2"/>
<accession>M1NRM6</accession>
<dbReference type="GO" id="GO:0016705">
    <property type="term" value="F:oxidoreductase activity, acting on paired donors, with incorporation or reduction of molecular oxygen"/>
    <property type="evidence" value="ECO:0007669"/>
    <property type="project" value="InterPro"/>
</dbReference>
<dbReference type="PATRIC" id="fig|1121362.3.peg.1158"/>
<gene>
    <name evidence="3" type="ORF">A605_05755</name>
</gene>
<dbReference type="InterPro" id="IPR011251">
    <property type="entry name" value="Luciferase-like_dom"/>
</dbReference>
<name>M1NRM6_9CORY</name>
<dbReference type="NCBIfam" id="TIGR03557">
    <property type="entry name" value="F420_G6P_family"/>
    <property type="match status" value="1"/>
</dbReference>
<reference evidence="3 4" key="1">
    <citation type="journal article" date="2012" name="Stand. Genomic Sci.">
        <title>Genome sequence of the halotolerant bacterium Corynebacterium halotolerans type strain YIM 70093(T) (= DSM 44683(T)).</title>
        <authorList>
            <person name="Ruckert C."/>
            <person name="Albersmeier A."/>
            <person name="Al-Dilaimi A."/>
            <person name="Niehaus K."/>
            <person name="Szczepanowski R."/>
            <person name="Kalinowski J."/>
        </authorList>
    </citation>
    <scope>NUCLEOTIDE SEQUENCE [LARGE SCALE GENOMIC DNA]</scope>
    <source>
        <strain evidence="3">YIM 70093</strain>
    </source>
</reference>
<dbReference type="Gene3D" id="3.20.20.30">
    <property type="entry name" value="Luciferase-like domain"/>
    <property type="match status" value="1"/>
</dbReference>
<dbReference type="AlphaFoldDB" id="M1NRM6"/>
<dbReference type="InterPro" id="IPR036661">
    <property type="entry name" value="Luciferase-like_sf"/>
</dbReference>
<sequence length="320" mass="35603">MATIGFHASHEQIGPADLLRHVQQAEAAGFTAAMCSDHLEPWSHRQGHSGHAWSWLGAALASTSLPLGVVTVPGYRYDPTVLAQASATLAEMFPGRFWFAPGSGELLNEHVTGEPWPDKEGRQRRLGECLDVIRRLHAGERVTHHGEITVDRARVWEVPTRRPEMILPALSPQTARRFAGQVDGLITVNQPLEDLRGMLEAYRAGGGTGKAVLQVHLSWAETEDEAYALAHDQWRTNVFDSLTLSAFALPEDYERKAEEDGVDREQLAGSVNISADPDQHAQWLREYLDLGFEEIYLHHVGQEQGRFIEVFGERVLPQLA</sequence>
<dbReference type="InterPro" id="IPR050564">
    <property type="entry name" value="F420-G6PD/mer"/>
</dbReference>
<dbReference type="NCBIfam" id="TIGR03885">
    <property type="entry name" value="flavin_revert"/>
    <property type="match status" value="1"/>
</dbReference>
<proteinExistence type="predicted"/>
<dbReference type="PANTHER" id="PTHR43244:SF1">
    <property type="entry name" value="5,10-METHYLENETETRAHYDROMETHANOPTERIN REDUCTASE"/>
    <property type="match status" value="1"/>
</dbReference>
<evidence type="ECO:0000313" key="4">
    <source>
        <dbReference type="Proteomes" id="UP000011723"/>
    </source>
</evidence>
<dbReference type="RefSeq" id="WP_015400576.1">
    <property type="nucleotide sequence ID" value="NC_020302.1"/>
</dbReference>
<evidence type="ECO:0000256" key="1">
    <source>
        <dbReference type="ARBA" id="ARBA00023002"/>
    </source>
</evidence>
<feature type="domain" description="Luciferase-like" evidence="2">
    <location>
        <begin position="9"/>
        <end position="293"/>
    </location>
</feature>
<dbReference type="KEGG" id="chn:A605_05755"/>
<dbReference type="InterPro" id="IPR023907">
    <property type="entry name" value="Non-F420_Flavin_OxRdtase"/>
</dbReference>
<dbReference type="eggNOG" id="COG2141">
    <property type="taxonomic scope" value="Bacteria"/>
</dbReference>
<dbReference type="Pfam" id="PF00296">
    <property type="entry name" value="Bac_luciferase"/>
    <property type="match status" value="1"/>
</dbReference>
<protein>
    <submittedName>
        <fullName evidence="3">Dehydrogenase</fullName>
    </submittedName>
</protein>
<dbReference type="HOGENOM" id="CLU_027853_4_0_11"/>
<dbReference type="Proteomes" id="UP000011723">
    <property type="component" value="Chromosome"/>
</dbReference>
<organism evidence="3 4">
    <name type="scientific">Corynebacterium halotolerans YIM 70093 = DSM 44683</name>
    <dbReference type="NCBI Taxonomy" id="1121362"/>
    <lineage>
        <taxon>Bacteria</taxon>
        <taxon>Bacillati</taxon>
        <taxon>Actinomycetota</taxon>
        <taxon>Actinomycetes</taxon>
        <taxon>Mycobacteriales</taxon>
        <taxon>Corynebacteriaceae</taxon>
        <taxon>Corynebacterium</taxon>
    </lineage>
</organism>
<dbReference type="STRING" id="1121362.A605_05755"/>
<evidence type="ECO:0000259" key="2">
    <source>
        <dbReference type="Pfam" id="PF00296"/>
    </source>
</evidence>
<dbReference type="PANTHER" id="PTHR43244">
    <property type="match status" value="1"/>
</dbReference>
<dbReference type="EMBL" id="CP003697">
    <property type="protein sequence ID" value="AGF72157.1"/>
    <property type="molecule type" value="Genomic_DNA"/>
</dbReference>
<dbReference type="SUPFAM" id="SSF51679">
    <property type="entry name" value="Bacterial luciferase-like"/>
    <property type="match status" value="1"/>
</dbReference>